<dbReference type="InterPro" id="IPR013955">
    <property type="entry name" value="Rep_factor-A_C"/>
</dbReference>
<evidence type="ECO:0000259" key="8">
    <source>
        <dbReference type="Pfam" id="PF08646"/>
    </source>
</evidence>
<feature type="domain" description="Replication factor-A protein 1 N-terminal" evidence="7">
    <location>
        <begin position="544"/>
        <end position="632"/>
    </location>
</feature>
<dbReference type="GO" id="GO:0008270">
    <property type="term" value="F:zinc ion binding"/>
    <property type="evidence" value="ECO:0007669"/>
    <property type="project" value="UniProtKB-KW"/>
</dbReference>
<evidence type="ECO:0000313" key="10">
    <source>
        <dbReference type="Proteomes" id="UP000275267"/>
    </source>
</evidence>
<dbReference type="CDD" id="cd04476">
    <property type="entry name" value="RPA1_DBD_C"/>
    <property type="match status" value="1"/>
</dbReference>
<accession>A0A3L6T0L4</accession>
<name>A0A3L6T0L4_PANMI</name>
<protein>
    <submittedName>
        <fullName evidence="9">Replication protein A 70 kDa DNA-binding subunit C-like</fullName>
    </submittedName>
</protein>
<dbReference type="OrthoDB" id="692009at2759"/>
<dbReference type="PANTHER" id="PTHR14944:SF2">
    <property type="entry name" value="RPA-RELATED PROTEIN RADX"/>
    <property type="match status" value="1"/>
</dbReference>
<dbReference type="PANTHER" id="PTHR14944">
    <property type="entry name" value="RPA-RELATED PROTEIN RADX"/>
    <property type="match status" value="1"/>
</dbReference>
<evidence type="ECO:0000256" key="3">
    <source>
        <dbReference type="ARBA" id="ARBA00022771"/>
    </source>
</evidence>
<dbReference type="Gene3D" id="2.40.50.140">
    <property type="entry name" value="Nucleic acid-binding proteins"/>
    <property type="match status" value="3"/>
</dbReference>
<sequence length="633" mass="69178">MGGGLEVGLSHGAVAALWTCLSRSPPSRWRPVMQVADVRHVPDGSGLRPAPEQRYRLDLSDGVHSQPGTLAASLNHLARDGALRRGSVVRVLDFNCDYRRRTIIVLQLQILQPECALIGSLKLYEPTRKSEGFSTRSMRYAPRPDCEPYYGCQHIHQSCIASEAEERTNFLSYHGPFGGSSLPGRDTPCSLAPLAEPAAWKTVGQIKDEYLGYFNEPDFITVKADISFISTELFRSAACALVANGKLCNVEASGNIDGMWHGKRYGQSFESCDYGTWRSKICGHSFGSCDYGYLVDIQIQDHTGTTSATAYGEATKQIFGCTAKDLFLMEHEEQDYKQLDDIILGAVSKQYVLQLKVQAKPFSGRRVECVVLKAETVNPSAESRRLLEAIDAHFGSSMPTYSGLSDLKGRSAARSSNSSHAISAGRARRLCSADQYRQQVNEFYAEPSALSAFGACGRDHGSDIDGQQSLAPDVNIALDVRRVRRVRGPLRRGLNGLQGNPDSLEHSISRSRSIASLAPEASQLPSARRQDGRRRRGRDGVDHLSRGAVAAMPRQLGAEALRPVLQLLDAPRPLLGGSPPAERRYRLALSDGAHLQLGVLAAPLNHLVTGGALHRGTVIRVLEYFSGIIQNQR</sequence>
<dbReference type="InterPro" id="IPR040893">
    <property type="entry name" value="RADX"/>
</dbReference>
<dbReference type="Proteomes" id="UP000275267">
    <property type="component" value="Unassembled WGS sequence"/>
</dbReference>
<evidence type="ECO:0000256" key="5">
    <source>
        <dbReference type="ARBA" id="ARBA00023125"/>
    </source>
</evidence>
<comment type="caution">
    <text evidence="9">The sequence shown here is derived from an EMBL/GenBank/DDBJ whole genome shotgun (WGS) entry which is preliminary data.</text>
</comment>
<evidence type="ECO:0000256" key="6">
    <source>
        <dbReference type="SAM" id="MobiDB-lite"/>
    </source>
</evidence>
<dbReference type="GO" id="GO:0006260">
    <property type="term" value="P:DNA replication"/>
    <property type="evidence" value="ECO:0007669"/>
    <property type="project" value="InterPro"/>
</dbReference>
<keyword evidence="3" id="KW-0863">Zinc-finger</keyword>
<dbReference type="InterPro" id="IPR047192">
    <property type="entry name" value="Euk_RPA1_DBD_C"/>
</dbReference>
<evidence type="ECO:0000259" key="7">
    <source>
        <dbReference type="Pfam" id="PF04057"/>
    </source>
</evidence>
<reference evidence="10" key="1">
    <citation type="journal article" date="2019" name="Nat. Commun.">
        <title>The genome of broomcorn millet.</title>
        <authorList>
            <person name="Zou C."/>
            <person name="Miki D."/>
            <person name="Li D."/>
            <person name="Tang Q."/>
            <person name="Xiao L."/>
            <person name="Rajput S."/>
            <person name="Deng P."/>
            <person name="Jia W."/>
            <person name="Huang R."/>
            <person name="Zhang M."/>
            <person name="Sun Y."/>
            <person name="Hu J."/>
            <person name="Fu X."/>
            <person name="Schnable P.S."/>
            <person name="Li F."/>
            <person name="Zhang H."/>
            <person name="Feng B."/>
            <person name="Zhu X."/>
            <person name="Liu R."/>
            <person name="Schnable J.C."/>
            <person name="Zhu J.-K."/>
            <person name="Zhang H."/>
        </authorList>
    </citation>
    <scope>NUCLEOTIDE SEQUENCE [LARGE SCALE GENOMIC DNA]</scope>
</reference>
<dbReference type="GO" id="GO:0003697">
    <property type="term" value="F:single-stranded DNA binding"/>
    <property type="evidence" value="ECO:0007669"/>
    <property type="project" value="InterPro"/>
</dbReference>
<dbReference type="InterPro" id="IPR012340">
    <property type="entry name" value="NA-bd_OB-fold"/>
</dbReference>
<evidence type="ECO:0000256" key="1">
    <source>
        <dbReference type="ARBA" id="ARBA00005690"/>
    </source>
</evidence>
<comment type="similarity">
    <text evidence="1">Belongs to the replication factor A protein 1 family.</text>
</comment>
<gene>
    <name evidence="9" type="ORF">C2845_PM05G10240</name>
</gene>
<feature type="region of interest" description="Disordered" evidence="6">
    <location>
        <begin position="515"/>
        <end position="546"/>
    </location>
</feature>
<keyword evidence="2" id="KW-0479">Metal-binding</keyword>
<keyword evidence="5" id="KW-0238">DNA-binding</keyword>
<organism evidence="9 10">
    <name type="scientific">Panicum miliaceum</name>
    <name type="common">Proso millet</name>
    <name type="synonym">Broomcorn millet</name>
    <dbReference type="NCBI Taxonomy" id="4540"/>
    <lineage>
        <taxon>Eukaryota</taxon>
        <taxon>Viridiplantae</taxon>
        <taxon>Streptophyta</taxon>
        <taxon>Embryophyta</taxon>
        <taxon>Tracheophyta</taxon>
        <taxon>Spermatophyta</taxon>
        <taxon>Magnoliopsida</taxon>
        <taxon>Liliopsida</taxon>
        <taxon>Poales</taxon>
        <taxon>Poaceae</taxon>
        <taxon>PACMAD clade</taxon>
        <taxon>Panicoideae</taxon>
        <taxon>Panicodae</taxon>
        <taxon>Paniceae</taxon>
        <taxon>Panicinae</taxon>
        <taxon>Panicum</taxon>
        <taxon>Panicum sect. Panicum</taxon>
    </lineage>
</organism>
<keyword evidence="10" id="KW-1185">Reference proteome</keyword>
<feature type="domain" description="Replication factor-A protein 1 N-terminal" evidence="7">
    <location>
        <begin position="9"/>
        <end position="112"/>
    </location>
</feature>
<dbReference type="GO" id="GO:0005634">
    <property type="term" value="C:nucleus"/>
    <property type="evidence" value="ECO:0007669"/>
    <property type="project" value="InterPro"/>
</dbReference>
<dbReference type="STRING" id="4540.A0A3L6T0L4"/>
<dbReference type="Pfam" id="PF04057">
    <property type="entry name" value="Rep-A_N"/>
    <property type="match status" value="2"/>
</dbReference>
<evidence type="ECO:0000256" key="4">
    <source>
        <dbReference type="ARBA" id="ARBA00022833"/>
    </source>
</evidence>
<keyword evidence="4" id="KW-0862">Zinc</keyword>
<dbReference type="AlphaFoldDB" id="A0A3L6T0L4"/>
<evidence type="ECO:0000313" key="9">
    <source>
        <dbReference type="EMBL" id="RLN28934.1"/>
    </source>
</evidence>
<dbReference type="InterPro" id="IPR007199">
    <property type="entry name" value="Rep_factor-A_N"/>
</dbReference>
<dbReference type="SUPFAM" id="SSF50249">
    <property type="entry name" value="Nucleic acid-binding proteins"/>
    <property type="match status" value="3"/>
</dbReference>
<dbReference type="EMBL" id="PQIB02000003">
    <property type="protein sequence ID" value="RLN28934.1"/>
    <property type="molecule type" value="Genomic_DNA"/>
</dbReference>
<dbReference type="Pfam" id="PF08646">
    <property type="entry name" value="Rep_fac-A_C"/>
    <property type="match status" value="1"/>
</dbReference>
<feature type="domain" description="Replication factor A C-terminal" evidence="8">
    <location>
        <begin position="219"/>
        <end position="386"/>
    </location>
</feature>
<evidence type="ECO:0000256" key="2">
    <source>
        <dbReference type="ARBA" id="ARBA00022723"/>
    </source>
</evidence>
<proteinExistence type="inferred from homology"/>